<protein>
    <submittedName>
        <fullName evidence="1">Uncharacterized protein</fullName>
    </submittedName>
</protein>
<dbReference type="KEGG" id="ncb:C0V82_16275"/>
<dbReference type="RefSeq" id="WP_102113539.1">
    <property type="nucleotide sequence ID" value="NZ_BMGN01000012.1"/>
</dbReference>
<dbReference type="Pfam" id="PF07505">
    <property type="entry name" value="DUF5131"/>
    <property type="match status" value="1"/>
</dbReference>
<dbReference type="Proteomes" id="UP000234752">
    <property type="component" value="Chromosome eg_2"/>
</dbReference>
<dbReference type="OrthoDB" id="9787478at2"/>
<organism evidence="1 2">
    <name type="scientific">Niveispirillum cyanobacteriorum</name>
    <dbReference type="NCBI Taxonomy" id="1612173"/>
    <lineage>
        <taxon>Bacteria</taxon>
        <taxon>Pseudomonadati</taxon>
        <taxon>Pseudomonadota</taxon>
        <taxon>Alphaproteobacteria</taxon>
        <taxon>Rhodospirillales</taxon>
        <taxon>Azospirillaceae</taxon>
        <taxon>Niveispirillum</taxon>
    </lineage>
</organism>
<proteinExistence type="predicted"/>
<gene>
    <name evidence="1" type="ORF">C0V82_16275</name>
</gene>
<name>A0A2K9NI58_9PROT</name>
<dbReference type="EMBL" id="CP025612">
    <property type="protein sequence ID" value="AUN31985.1"/>
    <property type="molecule type" value="Genomic_DNA"/>
</dbReference>
<evidence type="ECO:0000313" key="1">
    <source>
        <dbReference type="EMBL" id="AUN31985.1"/>
    </source>
</evidence>
<keyword evidence="2" id="KW-1185">Reference proteome</keyword>
<dbReference type="InterPro" id="IPR011101">
    <property type="entry name" value="DUF5131"/>
</dbReference>
<dbReference type="AlphaFoldDB" id="A0A2K9NI58"/>
<reference evidence="1 2" key="1">
    <citation type="submission" date="2017-12" db="EMBL/GenBank/DDBJ databases">
        <title>Genomes of bacteria within cyanobacterial aggregates.</title>
        <authorList>
            <person name="Cai H."/>
        </authorList>
    </citation>
    <scope>NUCLEOTIDE SEQUENCE [LARGE SCALE GENOMIC DNA]</scope>
    <source>
        <strain evidence="1 2">TH16</strain>
    </source>
</reference>
<sequence length="358" mass="39791">MGADSKIEWTDYTFNPWRGCTAISPACDHCYAKTLVEGRLSGDFSQRARAADSTWKQPLAWNRKAAKLGIRKRVFCASLADVFDNQVPDQWRIDLWALIRATPHLDWLLLTKRPQNISGMLPADWGDGWPNVWLGATVENQTEADRRIPHLLRAPAAVRFLSCEPLLGSLDMKRWIAGGRKARKPDGTEFIAPHWYMTQCRSCGWIGSSELCGTDVDCGQGDSDVYCPACHAAGCDNEIAGLDWAICGGESGTGARPMHPAWARSLRDQCEAAGMPFFFKQWGEWQAYYDRDVDDPDWRKCPQTDGQMGRGATRYLNLAGGCGFHGDKLVAFRNVGKKAAGRLLDGRTWDQFPKAGAA</sequence>
<accession>A0A2K9NI58</accession>
<evidence type="ECO:0000313" key="2">
    <source>
        <dbReference type="Proteomes" id="UP000234752"/>
    </source>
</evidence>